<sequence>MKADDVKKLQQRKYREQLGHYLVEGEHLILELMKAAIFQPHLANAQLFITENYADWVHQHNKLKLRVTIIGHKAMSQIADTQTPPGIIAAVPFAPVNGKEAAHAAHSERAIYLHEIQDPGNLGTILRTLGWFGGFRCLLSPGSVDPYNPKVVRASMGAIFHVPFEQNVPLDTVQERYPRIACLDMQGKALRENSFHNYDCYVFGNEARGVPREQLDELNATAFTITGGGAIESLNLATAVNICIYELRR</sequence>
<protein>
    <submittedName>
        <fullName evidence="6">RNA methyltransferase</fullName>
    </submittedName>
</protein>
<evidence type="ECO:0000256" key="3">
    <source>
        <dbReference type="ARBA" id="ARBA00022679"/>
    </source>
</evidence>
<proteinExistence type="inferred from homology"/>
<keyword evidence="3" id="KW-0808">Transferase</keyword>
<dbReference type="InterPro" id="IPR029026">
    <property type="entry name" value="tRNA_m1G_MTases_N"/>
</dbReference>
<name>A0A9X7UY44_9GAMM</name>
<dbReference type="KEGG" id="vcw:GJQ55_11565"/>
<dbReference type="InterPro" id="IPR029064">
    <property type="entry name" value="Ribosomal_eL30-like_sf"/>
</dbReference>
<keyword evidence="2 6" id="KW-0489">Methyltransferase</keyword>
<dbReference type="SUPFAM" id="SSF75217">
    <property type="entry name" value="alpha/beta knot"/>
    <property type="match status" value="1"/>
</dbReference>
<dbReference type="RefSeq" id="WP_228345130.1">
    <property type="nucleotide sequence ID" value="NZ_CP046056.1"/>
</dbReference>
<dbReference type="GO" id="GO:0006396">
    <property type="term" value="P:RNA processing"/>
    <property type="evidence" value="ECO:0007669"/>
    <property type="project" value="InterPro"/>
</dbReference>
<accession>A0A9X7UY44</accession>
<dbReference type="InterPro" id="IPR051259">
    <property type="entry name" value="rRNA_Methyltransferase"/>
</dbReference>
<dbReference type="AlphaFoldDB" id="A0A9X7UY44"/>
<dbReference type="PANTHER" id="PTHR43191:SF2">
    <property type="entry name" value="RRNA METHYLTRANSFERASE 3, MITOCHONDRIAL"/>
    <property type="match status" value="1"/>
</dbReference>
<dbReference type="Proteomes" id="UP000596074">
    <property type="component" value="Chromosome"/>
</dbReference>
<evidence type="ECO:0000259" key="5">
    <source>
        <dbReference type="Pfam" id="PF22435"/>
    </source>
</evidence>
<dbReference type="GO" id="GO:0003723">
    <property type="term" value="F:RNA binding"/>
    <property type="evidence" value="ECO:0007669"/>
    <property type="project" value="InterPro"/>
</dbReference>
<comment type="similarity">
    <text evidence="1">Belongs to the class IV-like SAM-binding methyltransferase superfamily. RNA methyltransferase TrmH family.</text>
</comment>
<gene>
    <name evidence="6" type="ORF">GJQ55_11565</name>
</gene>
<dbReference type="GO" id="GO:0008173">
    <property type="term" value="F:RNA methyltransferase activity"/>
    <property type="evidence" value="ECO:0007669"/>
    <property type="project" value="InterPro"/>
</dbReference>
<feature type="domain" description="tRNA/rRNA methyltransferase SpoU type" evidence="4">
    <location>
        <begin position="110"/>
        <end position="245"/>
    </location>
</feature>
<dbReference type="InterPro" id="IPR001537">
    <property type="entry name" value="SpoU_MeTrfase"/>
</dbReference>
<evidence type="ECO:0000259" key="4">
    <source>
        <dbReference type="Pfam" id="PF00588"/>
    </source>
</evidence>
<evidence type="ECO:0000256" key="2">
    <source>
        <dbReference type="ARBA" id="ARBA00022603"/>
    </source>
</evidence>
<dbReference type="InterPro" id="IPR029028">
    <property type="entry name" value="Alpha/beta_knot_MTases"/>
</dbReference>
<evidence type="ECO:0000256" key="1">
    <source>
        <dbReference type="ARBA" id="ARBA00007228"/>
    </source>
</evidence>
<dbReference type="InterPro" id="IPR053888">
    <property type="entry name" value="MRM3-like_sub_bind"/>
</dbReference>
<dbReference type="Gene3D" id="3.40.1280.10">
    <property type="match status" value="1"/>
</dbReference>
<dbReference type="Pfam" id="PF00588">
    <property type="entry name" value="SpoU_methylase"/>
    <property type="match status" value="1"/>
</dbReference>
<dbReference type="Pfam" id="PF22435">
    <property type="entry name" value="MRM3-like_sub_bind"/>
    <property type="match status" value="1"/>
</dbReference>
<dbReference type="SUPFAM" id="SSF55315">
    <property type="entry name" value="L30e-like"/>
    <property type="match status" value="1"/>
</dbReference>
<reference evidence="6 7" key="1">
    <citation type="submission" date="2019-11" db="EMBL/GenBank/DDBJ databases">
        <title>Venatorbacter sp. nov. a predator of Campylobacter and other Gram-negative bacteria.</title>
        <authorList>
            <person name="Saeedi A."/>
            <person name="Cummings N.J."/>
            <person name="Connerton I.F."/>
            <person name="Connerton P.L."/>
        </authorList>
    </citation>
    <scope>NUCLEOTIDE SEQUENCE [LARGE SCALE GENOMIC DNA]</scope>
    <source>
        <strain evidence="6">XL5</strain>
    </source>
</reference>
<evidence type="ECO:0000313" key="7">
    <source>
        <dbReference type="Proteomes" id="UP000596074"/>
    </source>
</evidence>
<evidence type="ECO:0000313" key="6">
    <source>
        <dbReference type="EMBL" id="QQD25068.1"/>
    </source>
</evidence>
<dbReference type="EMBL" id="CP046056">
    <property type="protein sequence ID" value="QQD25068.1"/>
    <property type="molecule type" value="Genomic_DNA"/>
</dbReference>
<feature type="domain" description="MRM3-like substrate binding" evidence="5">
    <location>
        <begin position="6"/>
        <end position="89"/>
    </location>
</feature>
<keyword evidence="7" id="KW-1185">Reference proteome</keyword>
<dbReference type="GO" id="GO:0032259">
    <property type="term" value="P:methylation"/>
    <property type="evidence" value="ECO:0007669"/>
    <property type="project" value="UniProtKB-KW"/>
</dbReference>
<dbReference type="PANTHER" id="PTHR43191">
    <property type="entry name" value="RRNA METHYLTRANSFERASE 3"/>
    <property type="match status" value="1"/>
</dbReference>
<dbReference type="Gene3D" id="3.30.1330.30">
    <property type="match status" value="1"/>
</dbReference>
<organism evidence="6 7">
    <name type="scientific">Venatoribacter cucullus</name>
    <dbReference type="NCBI Taxonomy" id="2661630"/>
    <lineage>
        <taxon>Bacteria</taxon>
        <taxon>Pseudomonadati</taxon>
        <taxon>Pseudomonadota</taxon>
        <taxon>Gammaproteobacteria</taxon>
        <taxon>Oceanospirillales</taxon>
        <taxon>Oceanospirillaceae</taxon>
        <taxon>Venatoribacter</taxon>
    </lineage>
</organism>